<dbReference type="PROSITE" id="PS50172">
    <property type="entry name" value="BRCT"/>
    <property type="match status" value="1"/>
</dbReference>
<comment type="subcellular location">
    <subcellularLocation>
        <location evidence="2">Nucleus</location>
    </subcellularLocation>
    <subcellularLocation>
        <location evidence="2">Chromosome</location>
        <location evidence="2">Telomere</location>
    </subcellularLocation>
</comment>
<reference evidence="7" key="1">
    <citation type="journal article" date="2014" name="Genome Announc.">
        <title>Genome sequence of the pathogenic fungus Sporothrix schenckii (ATCC 58251).</title>
        <authorList>
            <person name="Cuomo C.A."/>
            <person name="Rodriguez-Del Valle N."/>
            <person name="Perez-Sanchez L."/>
            <person name="Abouelleil A."/>
            <person name="Goldberg J."/>
            <person name="Young S."/>
            <person name="Zeng Q."/>
            <person name="Birren B.W."/>
        </authorList>
    </citation>
    <scope>NUCLEOTIDE SEQUENCE [LARGE SCALE GENOMIC DNA]</scope>
    <source>
        <strain evidence="7">ATCC 58251 / de Perez 2211183</strain>
    </source>
</reference>
<evidence type="ECO:0000256" key="3">
    <source>
        <dbReference type="SAM" id="MobiDB-lite"/>
    </source>
</evidence>
<sequence>MAFSFKGLKFYVSIHTPNETKKIIQNNGGIVVANENDADIRIRDPSRGPPSYRSGDYYSHKWIVDCIKQKRQVDEAPYLIQRQAHPSTTPARPARPARNERTEGERERSPPQREEEDGLVYASARSQSVVKTRNAFTREDDRILQDWVIQKATRAIEEDEYFHDRGNEMYKKLEEKSQTQNGTSNGEQGNPQEDTEEIDGGDDGLDLDDDAILNGVGDHDNQQQVFQKCLDEYNDYLGVYVPPSFFIGGRFLDTYSLWTALQDAADDGDRINWDSVVETLGLDSTKYTLLASQLAAWYDFNLKEFRSFWIRYKEVTEASGSDEEGEDEEGGEEDEGEEGNGEAEAAEADAQTPSGNPAPGSASRSRGLVDVVRGFFRSSEAHPDAPAPESPSKHVRFSGAEAEAGAGDVGGDGDEEEDSDDEDDDEDDFQSRRVTRSGARQRTPTKTRTVEPETQDFAFGNETQAPTDLGGDGENEDDEGNFDDEVDAQMRGAPGKATPTRQLRSEDRAVASVPRSLPAPGSTKRKRTAAAPSAASPSKRQQRKSTA</sequence>
<accession>U7PZ44</accession>
<feature type="compositionally biased region" description="Acidic residues" evidence="3">
    <location>
        <begin position="320"/>
        <end position="347"/>
    </location>
</feature>
<dbReference type="PROSITE" id="PS51011">
    <property type="entry name" value="ARID"/>
    <property type="match status" value="1"/>
</dbReference>
<feature type="compositionally biased region" description="Acidic residues" evidence="3">
    <location>
        <begin position="193"/>
        <end position="211"/>
    </location>
</feature>
<keyword evidence="2" id="KW-0158">Chromosome</keyword>
<keyword evidence="2" id="KW-0779">Telomere</keyword>
<dbReference type="eggNOG" id="ENOG502S85C">
    <property type="taxonomic scope" value="Eukaryota"/>
</dbReference>
<dbReference type="STRING" id="1391915.U7PZ44"/>
<feature type="compositionally biased region" description="Basic and acidic residues" evidence="3">
    <location>
        <begin position="97"/>
        <end position="113"/>
    </location>
</feature>
<evidence type="ECO:0000313" key="7">
    <source>
        <dbReference type="Proteomes" id="UP000018087"/>
    </source>
</evidence>
<evidence type="ECO:0000256" key="2">
    <source>
        <dbReference type="RuleBase" id="RU367107"/>
    </source>
</evidence>
<feature type="compositionally biased region" description="Polar residues" evidence="3">
    <location>
        <begin position="438"/>
        <end position="447"/>
    </location>
</feature>
<gene>
    <name evidence="6" type="ORF">HMPREF1624_03598</name>
</gene>
<protein>
    <recommendedName>
        <fullName evidence="2">DNA-binding protein RAP1</fullName>
    </recommendedName>
</protein>
<name>U7PZ44_SPOS1</name>
<dbReference type="InterPro" id="IPR039595">
    <property type="entry name" value="TE2IP/Rap1"/>
</dbReference>
<evidence type="ECO:0000259" key="5">
    <source>
        <dbReference type="PROSITE" id="PS51011"/>
    </source>
</evidence>
<dbReference type="Pfam" id="PF16589">
    <property type="entry name" value="BRCT_2"/>
    <property type="match status" value="1"/>
</dbReference>
<feature type="compositionally biased region" description="Acidic residues" evidence="3">
    <location>
        <begin position="411"/>
        <end position="428"/>
    </location>
</feature>
<feature type="region of interest" description="Disordered" evidence="3">
    <location>
        <begin position="78"/>
        <end position="122"/>
    </location>
</feature>
<dbReference type="InterPro" id="IPR001606">
    <property type="entry name" value="ARID_dom"/>
</dbReference>
<keyword evidence="7" id="KW-1185">Reference proteome</keyword>
<feature type="compositionally biased region" description="Low complexity" evidence="3">
    <location>
        <begin position="529"/>
        <end position="539"/>
    </location>
</feature>
<feature type="region of interest" description="Disordered" evidence="3">
    <location>
        <begin position="316"/>
        <end position="366"/>
    </location>
</feature>
<evidence type="ECO:0000259" key="4">
    <source>
        <dbReference type="PROSITE" id="PS50172"/>
    </source>
</evidence>
<comment type="subunit">
    <text evidence="2">Homodimer.</text>
</comment>
<dbReference type="InterPro" id="IPR036420">
    <property type="entry name" value="BRCT_dom_sf"/>
</dbReference>
<dbReference type="GO" id="GO:0070187">
    <property type="term" value="C:shelterin complex"/>
    <property type="evidence" value="ECO:0007669"/>
    <property type="project" value="TreeGrafter"/>
</dbReference>
<dbReference type="HOGENOM" id="CLU_497984_0_0_1"/>
<feature type="domain" description="ARID" evidence="5">
    <location>
        <begin position="220"/>
        <end position="310"/>
    </location>
</feature>
<evidence type="ECO:0000256" key="1">
    <source>
        <dbReference type="ARBA" id="ARBA00023242"/>
    </source>
</evidence>
<dbReference type="Proteomes" id="UP000018087">
    <property type="component" value="Unassembled WGS sequence"/>
</dbReference>
<proteinExistence type="inferred from homology"/>
<feature type="region of interest" description="Disordered" evidence="3">
    <location>
        <begin position="175"/>
        <end position="214"/>
    </location>
</feature>
<dbReference type="PANTHER" id="PTHR16466">
    <property type="entry name" value="TELOMERE REPEAT-BINDING FACTOR 2-INTERACTING PROTEIN 1"/>
    <property type="match status" value="1"/>
</dbReference>
<feature type="domain" description="BRCT" evidence="4">
    <location>
        <begin position="1"/>
        <end position="80"/>
    </location>
</feature>
<comment type="function">
    <text evidence="2">Involved in the regulation of telomere length, clustering and has a specific role in telomere position effect (TPE).</text>
</comment>
<feature type="region of interest" description="Disordered" evidence="3">
    <location>
        <begin position="379"/>
        <end position="547"/>
    </location>
</feature>
<feature type="compositionally biased region" description="Acidic residues" evidence="3">
    <location>
        <begin position="471"/>
        <end position="487"/>
    </location>
</feature>
<dbReference type="Gene3D" id="3.40.50.10190">
    <property type="entry name" value="BRCT domain"/>
    <property type="match status" value="1"/>
</dbReference>
<evidence type="ECO:0000313" key="6">
    <source>
        <dbReference type="EMBL" id="ERT00227.1"/>
    </source>
</evidence>
<dbReference type="PANTHER" id="PTHR16466:SF6">
    <property type="entry name" value="TELOMERIC REPEAT-BINDING FACTOR 2-INTERACTING PROTEIN 1"/>
    <property type="match status" value="1"/>
</dbReference>
<dbReference type="OrthoDB" id="435460at2759"/>
<comment type="similarity">
    <text evidence="2">Belongs to the RAP1 family.</text>
</comment>
<dbReference type="GO" id="GO:0042162">
    <property type="term" value="F:telomeric DNA binding"/>
    <property type="evidence" value="ECO:0007669"/>
    <property type="project" value="TreeGrafter"/>
</dbReference>
<dbReference type="EMBL" id="KI440844">
    <property type="protein sequence ID" value="ERT00227.1"/>
    <property type="molecule type" value="Genomic_DNA"/>
</dbReference>
<dbReference type="AlphaFoldDB" id="U7PZ44"/>
<dbReference type="InterPro" id="IPR001357">
    <property type="entry name" value="BRCT_dom"/>
</dbReference>
<dbReference type="SUPFAM" id="SSF52113">
    <property type="entry name" value="BRCT domain"/>
    <property type="match status" value="1"/>
</dbReference>
<dbReference type="GO" id="GO:0010833">
    <property type="term" value="P:telomere maintenance via telomere lengthening"/>
    <property type="evidence" value="ECO:0007669"/>
    <property type="project" value="UniProtKB-UniRule"/>
</dbReference>
<feature type="compositionally biased region" description="Polar residues" evidence="3">
    <location>
        <begin position="178"/>
        <end position="192"/>
    </location>
</feature>
<dbReference type="GO" id="GO:0031848">
    <property type="term" value="P:protection from non-homologous end joining at telomere"/>
    <property type="evidence" value="ECO:0007669"/>
    <property type="project" value="TreeGrafter"/>
</dbReference>
<keyword evidence="1 2" id="KW-0539">Nucleus</keyword>
<organism evidence="6 7">
    <name type="scientific">Sporothrix schenckii (strain ATCC 58251 / de Perez 2211183)</name>
    <name type="common">Rose-picker's disease fungus</name>
    <dbReference type="NCBI Taxonomy" id="1391915"/>
    <lineage>
        <taxon>Eukaryota</taxon>
        <taxon>Fungi</taxon>
        <taxon>Dikarya</taxon>
        <taxon>Ascomycota</taxon>
        <taxon>Pezizomycotina</taxon>
        <taxon>Sordariomycetes</taxon>
        <taxon>Sordariomycetidae</taxon>
        <taxon>Ophiostomatales</taxon>
        <taxon>Ophiostomataceae</taxon>
        <taxon>Sporothrix</taxon>
    </lineage>
</organism>